<sequence>MLLHLPLPIHLLYGVQAFGLVVVPQQHRFLDLLPLVVHILQPAQKQSPIVPAACIPILLLLLGRYDVVHFFILQDRTDGEGKRLIGQCTGSTSMYAQNLLLDRQHQLLLLDNVLHLELVAFLFLRVKQILQRRGQRCRNLNVRFVRRFTGQCVRAAVH</sequence>
<dbReference type="AlphaFoldDB" id="A0A2M3ZNF2"/>
<proteinExistence type="predicted"/>
<protein>
    <submittedName>
        <fullName evidence="1">Putative secreted peptide</fullName>
    </submittedName>
</protein>
<organism evidence="1">
    <name type="scientific">Anopheles braziliensis</name>
    <dbReference type="NCBI Taxonomy" id="58242"/>
    <lineage>
        <taxon>Eukaryota</taxon>
        <taxon>Metazoa</taxon>
        <taxon>Ecdysozoa</taxon>
        <taxon>Arthropoda</taxon>
        <taxon>Hexapoda</taxon>
        <taxon>Insecta</taxon>
        <taxon>Pterygota</taxon>
        <taxon>Neoptera</taxon>
        <taxon>Endopterygota</taxon>
        <taxon>Diptera</taxon>
        <taxon>Nematocera</taxon>
        <taxon>Culicoidea</taxon>
        <taxon>Culicidae</taxon>
        <taxon>Anophelinae</taxon>
        <taxon>Anopheles</taxon>
    </lineage>
</organism>
<reference evidence="1" key="1">
    <citation type="submission" date="2018-01" db="EMBL/GenBank/DDBJ databases">
        <title>An insight into the sialome of Amazonian anophelines.</title>
        <authorList>
            <person name="Ribeiro J.M."/>
            <person name="Scarpassa V."/>
            <person name="Calvo E."/>
        </authorList>
    </citation>
    <scope>NUCLEOTIDE SEQUENCE</scope>
    <source>
        <tissue evidence="1">Salivary glands</tissue>
    </source>
</reference>
<evidence type="ECO:0000313" key="1">
    <source>
        <dbReference type="EMBL" id="MBW30056.1"/>
    </source>
</evidence>
<dbReference type="EMBL" id="GGFM01009305">
    <property type="protein sequence ID" value="MBW30056.1"/>
    <property type="molecule type" value="Transcribed_RNA"/>
</dbReference>
<name>A0A2M3ZNF2_9DIPT</name>
<accession>A0A2M3ZNF2</accession>